<dbReference type="Gene3D" id="3.90.850.10">
    <property type="entry name" value="Fumarylacetoacetase-like, C-terminal domain"/>
    <property type="match status" value="1"/>
</dbReference>
<dbReference type="InterPro" id="IPR036663">
    <property type="entry name" value="Fumarylacetoacetase_C_sf"/>
</dbReference>
<name>A0A381X976_9ZZZZ</name>
<sequence length="43" mass="4485">MGDSSKKGDIVITGSIILPIAVKPGMEATLNMDLLGEITLDVK</sequence>
<reference evidence="1" key="1">
    <citation type="submission" date="2018-05" db="EMBL/GenBank/DDBJ databases">
        <authorList>
            <person name="Lanie J.A."/>
            <person name="Ng W.-L."/>
            <person name="Kazmierczak K.M."/>
            <person name="Andrzejewski T.M."/>
            <person name="Davidsen T.M."/>
            <person name="Wayne K.J."/>
            <person name="Tettelin H."/>
            <person name="Glass J.I."/>
            <person name="Rusch D."/>
            <person name="Podicherti R."/>
            <person name="Tsui H.-C.T."/>
            <person name="Winkler M.E."/>
        </authorList>
    </citation>
    <scope>NUCLEOTIDE SEQUENCE</scope>
</reference>
<organism evidence="1">
    <name type="scientific">marine metagenome</name>
    <dbReference type="NCBI Taxonomy" id="408172"/>
    <lineage>
        <taxon>unclassified sequences</taxon>
        <taxon>metagenomes</taxon>
        <taxon>ecological metagenomes</taxon>
    </lineage>
</organism>
<dbReference type="EMBL" id="UINC01014356">
    <property type="protein sequence ID" value="SVA61284.1"/>
    <property type="molecule type" value="Genomic_DNA"/>
</dbReference>
<dbReference type="GO" id="GO:0003824">
    <property type="term" value="F:catalytic activity"/>
    <property type="evidence" value="ECO:0007669"/>
    <property type="project" value="InterPro"/>
</dbReference>
<accession>A0A381X976</accession>
<gene>
    <name evidence="1" type="ORF">METZ01_LOCUS114138</name>
</gene>
<evidence type="ECO:0008006" key="2">
    <source>
        <dbReference type="Google" id="ProtNLM"/>
    </source>
</evidence>
<dbReference type="AlphaFoldDB" id="A0A381X976"/>
<protein>
    <recommendedName>
        <fullName evidence="2">Fumarylacetoacetase-like C-terminal domain-containing protein</fullName>
    </recommendedName>
</protein>
<evidence type="ECO:0000313" key="1">
    <source>
        <dbReference type="EMBL" id="SVA61284.1"/>
    </source>
</evidence>
<proteinExistence type="predicted"/>